<evidence type="ECO:0000259" key="5">
    <source>
        <dbReference type="Pfam" id="PF04542"/>
    </source>
</evidence>
<proteinExistence type="inferred from homology"/>
<dbReference type="InterPro" id="IPR007627">
    <property type="entry name" value="RNA_pol_sigma70_r2"/>
</dbReference>
<dbReference type="AlphaFoldDB" id="A0A3M0GHX8"/>
<evidence type="ECO:0000259" key="6">
    <source>
        <dbReference type="Pfam" id="PF08281"/>
    </source>
</evidence>
<dbReference type="Pfam" id="PF08281">
    <property type="entry name" value="Sigma70_r4_2"/>
    <property type="match status" value="1"/>
</dbReference>
<evidence type="ECO:0000256" key="2">
    <source>
        <dbReference type="ARBA" id="ARBA00023015"/>
    </source>
</evidence>
<comment type="similarity">
    <text evidence="1">Belongs to the sigma-70 factor family. ECF subfamily.</text>
</comment>
<dbReference type="InterPro" id="IPR014284">
    <property type="entry name" value="RNA_pol_sigma-70_dom"/>
</dbReference>
<dbReference type="GO" id="GO:0016987">
    <property type="term" value="F:sigma factor activity"/>
    <property type="evidence" value="ECO:0007669"/>
    <property type="project" value="UniProtKB-KW"/>
</dbReference>
<dbReference type="OrthoDB" id="4184921at2"/>
<dbReference type="PANTHER" id="PTHR43133:SF25">
    <property type="entry name" value="RNA POLYMERASE SIGMA FACTOR RFAY-RELATED"/>
    <property type="match status" value="1"/>
</dbReference>
<dbReference type="InterPro" id="IPR013325">
    <property type="entry name" value="RNA_pol_sigma_r2"/>
</dbReference>
<feature type="domain" description="RNA polymerase sigma factor 70 region 4 type 2" evidence="6">
    <location>
        <begin position="104"/>
        <end position="155"/>
    </location>
</feature>
<dbReference type="Gene3D" id="1.10.1740.10">
    <property type="match status" value="1"/>
</dbReference>
<evidence type="ECO:0000256" key="4">
    <source>
        <dbReference type="ARBA" id="ARBA00023163"/>
    </source>
</evidence>
<comment type="caution">
    <text evidence="7">The sequence shown here is derived from an EMBL/GenBank/DDBJ whole genome shotgun (WGS) entry which is preliminary data.</text>
</comment>
<evidence type="ECO:0000256" key="3">
    <source>
        <dbReference type="ARBA" id="ARBA00023082"/>
    </source>
</evidence>
<dbReference type="InterPro" id="IPR013249">
    <property type="entry name" value="RNA_pol_sigma70_r4_t2"/>
</dbReference>
<evidence type="ECO:0000313" key="8">
    <source>
        <dbReference type="Proteomes" id="UP000275256"/>
    </source>
</evidence>
<dbReference type="GO" id="GO:0006352">
    <property type="term" value="P:DNA-templated transcription initiation"/>
    <property type="evidence" value="ECO:0007669"/>
    <property type="project" value="InterPro"/>
</dbReference>
<keyword evidence="2" id="KW-0805">Transcription regulation</keyword>
<dbReference type="InterPro" id="IPR039425">
    <property type="entry name" value="RNA_pol_sigma-70-like"/>
</dbReference>
<dbReference type="Gene3D" id="1.10.10.10">
    <property type="entry name" value="Winged helix-like DNA-binding domain superfamily/Winged helix DNA-binding domain"/>
    <property type="match status" value="1"/>
</dbReference>
<accession>A0A3M0GHX8</accession>
<dbReference type="NCBIfam" id="TIGR02937">
    <property type="entry name" value="sigma70-ECF"/>
    <property type="match status" value="1"/>
</dbReference>
<dbReference type="Proteomes" id="UP000275256">
    <property type="component" value="Unassembled WGS sequence"/>
</dbReference>
<keyword evidence="3" id="KW-0731">Sigma factor</keyword>
<name>A0A3M0GHX8_9ACTN</name>
<gene>
    <name evidence="7" type="ORF">EAX62_06810</name>
</gene>
<organism evidence="7 8">
    <name type="scientific">Tessaracoccus antarcticus</name>
    <dbReference type="NCBI Taxonomy" id="2479848"/>
    <lineage>
        <taxon>Bacteria</taxon>
        <taxon>Bacillati</taxon>
        <taxon>Actinomycetota</taxon>
        <taxon>Actinomycetes</taxon>
        <taxon>Propionibacteriales</taxon>
        <taxon>Propionibacteriaceae</taxon>
        <taxon>Tessaracoccus</taxon>
    </lineage>
</organism>
<dbReference type="GO" id="GO:0003677">
    <property type="term" value="F:DNA binding"/>
    <property type="evidence" value="ECO:0007669"/>
    <property type="project" value="InterPro"/>
</dbReference>
<dbReference type="SUPFAM" id="SSF88659">
    <property type="entry name" value="Sigma3 and sigma4 domains of RNA polymerase sigma factors"/>
    <property type="match status" value="1"/>
</dbReference>
<sequence>MEHQRRARFVALYEDHVDAVMLHCLRHLAPAVAEDAVSDTFMTAWRKLDDVPPEPRGWLIVTARNTIRNRYRTQARAVALETRLQQITQLAADPADVTAERRADLLTALGALTEDEREAILLVSWDGLTGAEAASALKCSHGALRVRVHRARTKMAAALGDAAPTSVHLGSSHV</sequence>
<dbReference type="PANTHER" id="PTHR43133">
    <property type="entry name" value="RNA POLYMERASE ECF-TYPE SIGMA FACTO"/>
    <property type="match status" value="1"/>
</dbReference>
<dbReference type="CDD" id="cd06171">
    <property type="entry name" value="Sigma70_r4"/>
    <property type="match status" value="1"/>
</dbReference>
<dbReference type="InterPro" id="IPR036388">
    <property type="entry name" value="WH-like_DNA-bd_sf"/>
</dbReference>
<protein>
    <submittedName>
        <fullName evidence="7">RNA polymerase sigma factor</fullName>
    </submittedName>
</protein>
<feature type="domain" description="RNA polymerase sigma-70 region 2" evidence="5">
    <location>
        <begin position="12"/>
        <end position="76"/>
    </location>
</feature>
<dbReference type="InterPro" id="IPR013324">
    <property type="entry name" value="RNA_pol_sigma_r3/r4-like"/>
</dbReference>
<dbReference type="Pfam" id="PF04542">
    <property type="entry name" value="Sigma70_r2"/>
    <property type="match status" value="1"/>
</dbReference>
<evidence type="ECO:0000313" key="7">
    <source>
        <dbReference type="EMBL" id="RMB62262.1"/>
    </source>
</evidence>
<dbReference type="RefSeq" id="WP_121900812.1">
    <property type="nucleotide sequence ID" value="NZ_REFW01000001.1"/>
</dbReference>
<dbReference type="EMBL" id="REFW01000001">
    <property type="protein sequence ID" value="RMB62262.1"/>
    <property type="molecule type" value="Genomic_DNA"/>
</dbReference>
<keyword evidence="4" id="KW-0804">Transcription</keyword>
<evidence type="ECO:0000256" key="1">
    <source>
        <dbReference type="ARBA" id="ARBA00010641"/>
    </source>
</evidence>
<keyword evidence="8" id="KW-1185">Reference proteome</keyword>
<dbReference type="SUPFAM" id="SSF88946">
    <property type="entry name" value="Sigma2 domain of RNA polymerase sigma factors"/>
    <property type="match status" value="1"/>
</dbReference>
<reference evidence="7 8" key="1">
    <citation type="submission" date="2018-10" db="EMBL/GenBank/DDBJ databases">
        <title>Tessaracoccus antarcticuss sp. nov., isolated from sediment.</title>
        <authorList>
            <person name="Zhou L.Y."/>
            <person name="Du Z.J."/>
        </authorList>
    </citation>
    <scope>NUCLEOTIDE SEQUENCE [LARGE SCALE GENOMIC DNA]</scope>
    <source>
        <strain evidence="7 8">JDX10</strain>
    </source>
</reference>